<keyword evidence="1" id="KW-0812">Transmembrane</keyword>
<dbReference type="AlphaFoldDB" id="A0A7C9H486"/>
<sequence>MAFYMTDRVVTKYIGDRYDIWQVERSFSVNPDDSGFIYFVDREQDQTVSSKVCEYMKQLKDIDSCGYFISTSLVDGDIDNGDYIGAYIIDKDIIDIGNLKLDQNIRDKVDVLKDDEKIVLLGNFFRKRLNKDKVMQLYEGDEITVVQADGCLKAGARWIHEDKLFGASFGAQDNYVLDDNAVIIIGSLEKILDSEVYSNMIQNICFKCKDGMFENVTDDIKNFCYEEGINISVINYGDEIKQQYIKSNIIDDNNTFTATVMIVVLAVIAISISNIMYCIMSKMHYGIMMSTGMSKRDIMWIVTAQNMIVLVLAGVGAWCIRIKMLFGTFFPKEVIESTGRYYEGVYAAHTYYMPFILIIEIIVVMLISNIIPYIIIRRASVTDMLEGRDW</sequence>
<name>A0A7C9H486_9FIRM</name>
<protein>
    <recommendedName>
        <fullName evidence="4">ABC transporter permease</fullName>
    </recommendedName>
</protein>
<keyword evidence="1" id="KW-0472">Membrane</keyword>
<evidence type="ECO:0000313" key="3">
    <source>
        <dbReference type="Proteomes" id="UP000481964"/>
    </source>
</evidence>
<feature type="transmembrane region" description="Helical" evidence="1">
    <location>
        <begin position="256"/>
        <end position="277"/>
    </location>
</feature>
<organism evidence="2 3">
    <name type="scientific">Lachnospira eligens</name>
    <dbReference type="NCBI Taxonomy" id="39485"/>
    <lineage>
        <taxon>Bacteria</taxon>
        <taxon>Bacillati</taxon>
        <taxon>Bacillota</taxon>
        <taxon>Clostridia</taxon>
        <taxon>Lachnospirales</taxon>
        <taxon>Lachnospiraceae</taxon>
        <taxon>Lachnospira</taxon>
    </lineage>
</organism>
<keyword evidence="1" id="KW-1133">Transmembrane helix</keyword>
<accession>A0A7C9H486</accession>
<proteinExistence type="predicted"/>
<evidence type="ECO:0008006" key="4">
    <source>
        <dbReference type="Google" id="ProtNLM"/>
    </source>
</evidence>
<feature type="transmembrane region" description="Helical" evidence="1">
    <location>
        <begin position="351"/>
        <end position="376"/>
    </location>
</feature>
<dbReference type="EMBL" id="WKRD01000008">
    <property type="protein sequence ID" value="MSC57964.1"/>
    <property type="molecule type" value="Genomic_DNA"/>
</dbReference>
<dbReference type="Proteomes" id="UP000481964">
    <property type="component" value="Unassembled WGS sequence"/>
</dbReference>
<gene>
    <name evidence="2" type="ORF">GKE48_11020</name>
</gene>
<comment type="caution">
    <text evidence="2">The sequence shown here is derived from an EMBL/GenBank/DDBJ whole genome shotgun (WGS) entry which is preliminary data.</text>
</comment>
<evidence type="ECO:0000313" key="2">
    <source>
        <dbReference type="EMBL" id="MSC57964.1"/>
    </source>
</evidence>
<feature type="transmembrane region" description="Helical" evidence="1">
    <location>
        <begin position="298"/>
        <end position="320"/>
    </location>
</feature>
<reference evidence="2 3" key="1">
    <citation type="journal article" date="2019" name="Nat. Med.">
        <title>A library of human gut bacterial isolates paired with longitudinal multiomics data enables mechanistic microbiome research.</title>
        <authorList>
            <person name="Poyet M."/>
            <person name="Groussin M."/>
            <person name="Gibbons S.M."/>
            <person name="Avila-Pacheco J."/>
            <person name="Jiang X."/>
            <person name="Kearney S.M."/>
            <person name="Perrotta A.R."/>
            <person name="Berdy B."/>
            <person name="Zhao S."/>
            <person name="Lieberman T.D."/>
            <person name="Swanson P.K."/>
            <person name="Smith M."/>
            <person name="Roesemann S."/>
            <person name="Alexander J.E."/>
            <person name="Rich S.A."/>
            <person name="Livny J."/>
            <person name="Vlamakis H."/>
            <person name="Clish C."/>
            <person name="Bullock K."/>
            <person name="Deik A."/>
            <person name="Scott J."/>
            <person name="Pierce K.A."/>
            <person name="Xavier R.J."/>
            <person name="Alm E.J."/>
        </authorList>
    </citation>
    <scope>NUCLEOTIDE SEQUENCE [LARGE SCALE GENOMIC DNA]</scope>
    <source>
        <strain evidence="2 3">BIOML-A1</strain>
    </source>
</reference>
<evidence type="ECO:0000256" key="1">
    <source>
        <dbReference type="SAM" id="Phobius"/>
    </source>
</evidence>
<dbReference type="RefSeq" id="WP_154301074.1">
    <property type="nucleotide sequence ID" value="NZ_WKRD01000008.1"/>
</dbReference>